<evidence type="ECO:0000256" key="1">
    <source>
        <dbReference type="SAM" id="MobiDB-lite"/>
    </source>
</evidence>
<evidence type="ECO:0000313" key="2">
    <source>
        <dbReference type="EMBL" id="KAJ9590107.1"/>
    </source>
</evidence>
<feature type="compositionally biased region" description="Acidic residues" evidence="1">
    <location>
        <begin position="290"/>
        <end position="299"/>
    </location>
</feature>
<feature type="compositionally biased region" description="Pro residues" evidence="1">
    <location>
        <begin position="117"/>
        <end position="127"/>
    </location>
</feature>
<dbReference type="Proteomes" id="UP001233999">
    <property type="component" value="Unassembled WGS sequence"/>
</dbReference>
<protein>
    <submittedName>
        <fullName evidence="2">Uncharacterized protein</fullName>
    </submittedName>
</protein>
<feature type="compositionally biased region" description="Basic and acidic residues" evidence="1">
    <location>
        <begin position="74"/>
        <end position="94"/>
    </location>
</feature>
<dbReference type="PANTHER" id="PTHR38563:SF1">
    <property type="entry name" value="FL(2)D-ASSOCIATED COMPLEX COMPONENT"/>
    <property type="match status" value="1"/>
</dbReference>
<keyword evidence="3" id="KW-1185">Reference proteome</keyword>
<evidence type="ECO:0000313" key="3">
    <source>
        <dbReference type="Proteomes" id="UP001233999"/>
    </source>
</evidence>
<reference evidence="2" key="2">
    <citation type="submission" date="2023-05" db="EMBL/GenBank/DDBJ databases">
        <authorList>
            <person name="Fouks B."/>
        </authorList>
    </citation>
    <scope>NUCLEOTIDE SEQUENCE</scope>
    <source>
        <strain evidence="2">Stay&amp;Tobe</strain>
        <tissue evidence="2">Testes</tissue>
    </source>
</reference>
<gene>
    <name evidence="2" type="ORF">L9F63_016768</name>
</gene>
<feature type="non-terminal residue" evidence="2">
    <location>
        <position position="569"/>
    </location>
</feature>
<reference evidence="2" key="1">
    <citation type="journal article" date="2023" name="IScience">
        <title>Live-bearing cockroach genome reveals convergent evolutionary mechanisms linked to viviparity in insects and beyond.</title>
        <authorList>
            <person name="Fouks B."/>
            <person name="Harrison M.C."/>
            <person name="Mikhailova A.A."/>
            <person name="Marchal E."/>
            <person name="English S."/>
            <person name="Carruthers M."/>
            <person name="Jennings E.C."/>
            <person name="Chiamaka E.L."/>
            <person name="Frigard R.A."/>
            <person name="Pippel M."/>
            <person name="Attardo G.M."/>
            <person name="Benoit J.B."/>
            <person name="Bornberg-Bauer E."/>
            <person name="Tobe S.S."/>
        </authorList>
    </citation>
    <scope>NUCLEOTIDE SEQUENCE</scope>
    <source>
        <strain evidence="2">Stay&amp;Tobe</strain>
    </source>
</reference>
<feature type="compositionally biased region" description="Gly residues" evidence="1">
    <location>
        <begin position="162"/>
        <end position="173"/>
    </location>
</feature>
<dbReference type="GO" id="GO:0036396">
    <property type="term" value="C:RNA N6-methyladenosine methyltransferase complex"/>
    <property type="evidence" value="ECO:0007669"/>
    <property type="project" value="InterPro"/>
</dbReference>
<proteinExistence type="predicted"/>
<comment type="caution">
    <text evidence="2">The sequence shown here is derived from an EMBL/GenBank/DDBJ whole genome shotgun (WGS) entry which is preliminary data.</text>
</comment>
<organism evidence="2 3">
    <name type="scientific">Diploptera punctata</name>
    <name type="common">Pacific beetle cockroach</name>
    <dbReference type="NCBI Taxonomy" id="6984"/>
    <lineage>
        <taxon>Eukaryota</taxon>
        <taxon>Metazoa</taxon>
        <taxon>Ecdysozoa</taxon>
        <taxon>Arthropoda</taxon>
        <taxon>Hexapoda</taxon>
        <taxon>Insecta</taxon>
        <taxon>Pterygota</taxon>
        <taxon>Neoptera</taxon>
        <taxon>Polyneoptera</taxon>
        <taxon>Dictyoptera</taxon>
        <taxon>Blattodea</taxon>
        <taxon>Blaberoidea</taxon>
        <taxon>Blaberidae</taxon>
        <taxon>Diplopterinae</taxon>
        <taxon>Diploptera</taxon>
    </lineage>
</organism>
<feature type="region of interest" description="Disordered" evidence="1">
    <location>
        <begin position="1"/>
        <end position="149"/>
    </location>
</feature>
<feature type="compositionally biased region" description="Basic and acidic residues" evidence="1">
    <location>
        <begin position="262"/>
        <end position="281"/>
    </location>
</feature>
<dbReference type="AlphaFoldDB" id="A0AAD8A0G1"/>
<name>A0AAD8A0G1_DIPPU</name>
<dbReference type="GO" id="GO:0016556">
    <property type="term" value="P:mRNA modification"/>
    <property type="evidence" value="ECO:0007669"/>
    <property type="project" value="InterPro"/>
</dbReference>
<feature type="compositionally biased region" description="Basic and acidic residues" evidence="1">
    <location>
        <begin position="1"/>
        <end position="67"/>
    </location>
</feature>
<feature type="region of interest" description="Disordered" evidence="1">
    <location>
        <begin position="161"/>
        <end position="299"/>
    </location>
</feature>
<dbReference type="PANTHER" id="PTHR38563">
    <property type="entry name" value="FL(2)D-ASSOCIATED COMPLEX COMPONENT"/>
    <property type="match status" value="1"/>
</dbReference>
<feature type="compositionally biased region" description="Pro residues" evidence="1">
    <location>
        <begin position="174"/>
        <end position="187"/>
    </location>
</feature>
<dbReference type="EMBL" id="JASPKZ010004559">
    <property type="protein sequence ID" value="KAJ9590107.1"/>
    <property type="molecule type" value="Genomic_DNA"/>
</dbReference>
<dbReference type="InterPro" id="IPR040427">
    <property type="entry name" value="Flacc"/>
</dbReference>
<accession>A0AAD8A0G1</accession>
<sequence>RREGRNSMEPIRSGRDPWDGRERERERDPREREREQRDREREMHEREREMREREQDRRRGYEREESRPPGPPIKGRDWEARDYAEGRREWDGRGRRGPPPEWENAHRGDWGDKEVPLPLPHPMPHPMGPIEGEWGCFPGPGGDWAPGADRRVGWVEEWGERQGLGIGPPIGMGGPPPGIPGRPPPRMLPHRDEPPLLMIPREVKVDETSHEDGAKKIHEEIGEKDALIDGKEDKLSIEGVKLEESPSKKTGESSNPSTPGKRPRDASDNEIEKPEVKKLSLEDSVPLEGDLSDISDDDADEILNREDSELIGPSVAGESAAPITAIVSGNRDVLMREPEREIAEREETGVQEINIDSRSVLISSRIEDRAQDDEMDNLDFEEISDEELDPEEAKTGIGDALGVDWASLVAESRPRAKPDSTPGSARRRWESHRVLARLGVSVRFAGWDLVEDLKSKYEDVKQEEVKGDEKENVRPQTGNDAAVKEEAPTLNFLHPVASIHVALRERQAKRKALFASSGPYKRALSARRDLAIRRQLCNLPVKETAGDSQQAVPDVEIYRLGVQLFERSL</sequence>
<feature type="compositionally biased region" description="Basic and acidic residues" evidence="1">
    <location>
        <begin position="201"/>
        <end position="251"/>
    </location>
</feature>
<feature type="compositionally biased region" description="Basic and acidic residues" evidence="1">
    <location>
        <begin position="103"/>
        <end position="115"/>
    </location>
</feature>